<dbReference type="Pfam" id="PF17906">
    <property type="entry name" value="HTH_48"/>
    <property type="match status" value="1"/>
</dbReference>
<protein>
    <submittedName>
        <fullName evidence="3">Mos1 transposase HTH domain-containing protein</fullName>
    </submittedName>
</protein>
<dbReference type="GO" id="GO:0035861">
    <property type="term" value="C:site of double-strand break"/>
    <property type="evidence" value="ECO:0007669"/>
    <property type="project" value="TreeGrafter"/>
</dbReference>
<evidence type="ECO:0000313" key="2">
    <source>
        <dbReference type="Proteomes" id="UP000887540"/>
    </source>
</evidence>
<dbReference type="GO" id="GO:0000729">
    <property type="term" value="P:DNA double-strand break processing"/>
    <property type="evidence" value="ECO:0007669"/>
    <property type="project" value="TreeGrafter"/>
</dbReference>
<dbReference type="InterPro" id="IPR036397">
    <property type="entry name" value="RNaseH_sf"/>
</dbReference>
<dbReference type="GO" id="GO:0003697">
    <property type="term" value="F:single-stranded DNA binding"/>
    <property type="evidence" value="ECO:0007669"/>
    <property type="project" value="TreeGrafter"/>
</dbReference>
<dbReference type="PANTHER" id="PTHR46060">
    <property type="entry name" value="MARINER MOS1 TRANSPOSASE-LIKE PROTEIN"/>
    <property type="match status" value="1"/>
</dbReference>
<dbReference type="GO" id="GO:0015074">
    <property type="term" value="P:DNA integration"/>
    <property type="evidence" value="ECO:0007669"/>
    <property type="project" value="TreeGrafter"/>
</dbReference>
<dbReference type="GO" id="GO:0046975">
    <property type="term" value="F:histone H3K36 methyltransferase activity"/>
    <property type="evidence" value="ECO:0007669"/>
    <property type="project" value="TreeGrafter"/>
</dbReference>
<dbReference type="Proteomes" id="UP000887540">
    <property type="component" value="Unplaced"/>
</dbReference>
<dbReference type="WBParaSite" id="ACRNAN_scaffold21462.g24655.t1">
    <property type="protein sequence ID" value="ACRNAN_scaffold21462.g24655.t1"/>
    <property type="gene ID" value="ACRNAN_scaffold21462.g24655"/>
</dbReference>
<dbReference type="InterPro" id="IPR036388">
    <property type="entry name" value="WH-like_DNA-bd_sf"/>
</dbReference>
<dbReference type="GO" id="GO:0042800">
    <property type="term" value="F:histone H3K4 methyltransferase activity"/>
    <property type="evidence" value="ECO:0007669"/>
    <property type="project" value="TreeGrafter"/>
</dbReference>
<dbReference type="GO" id="GO:0031297">
    <property type="term" value="P:replication fork processing"/>
    <property type="evidence" value="ECO:0007669"/>
    <property type="project" value="TreeGrafter"/>
</dbReference>
<dbReference type="InterPro" id="IPR041426">
    <property type="entry name" value="Mos1_HTH"/>
</dbReference>
<dbReference type="Gene3D" id="1.10.10.1450">
    <property type="match status" value="1"/>
</dbReference>
<dbReference type="Gene3D" id="1.10.10.10">
    <property type="entry name" value="Winged helix-like DNA-binding domain superfamily/Winged helix DNA-binding domain"/>
    <property type="match status" value="1"/>
</dbReference>
<dbReference type="GO" id="GO:0044774">
    <property type="term" value="P:mitotic DNA integrity checkpoint signaling"/>
    <property type="evidence" value="ECO:0007669"/>
    <property type="project" value="TreeGrafter"/>
</dbReference>
<dbReference type="InterPro" id="IPR052709">
    <property type="entry name" value="Transposase-MT_Hybrid"/>
</dbReference>
<name>A0A914D9P2_9BILA</name>
<accession>A0A914D9P2</accession>
<keyword evidence="2" id="KW-1185">Reference proteome</keyword>
<sequence length="168" mass="19768">MLYHYEKRWKAAESYRDLNEVFGEGIISERQVQRWFKKFKIGDTSLEDEEGRGRLLEIDDTALLEAVEDDESLTTRMLAEIFGFDHSTIVKRLKKLGKIWKLAGWVPHELSEQNMADRVRVFTQHLQRNEQTPFLQFLVTGDEMWLLFKNLKRKKVCVNPGQTPKGIP</sequence>
<organism evidence="2 3">
    <name type="scientific">Acrobeloides nanus</name>
    <dbReference type="NCBI Taxonomy" id="290746"/>
    <lineage>
        <taxon>Eukaryota</taxon>
        <taxon>Metazoa</taxon>
        <taxon>Ecdysozoa</taxon>
        <taxon>Nematoda</taxon>
        <taxon>Chromadorea</taxon>
        <taxon>Rhabditida</taxon>
        <taxon>Tylenchina</taxon>
        <taxon>Cephalobomorpha</taxon>
        <taxon>Cephaloboidea</taxon>
        <taxon>Cephalobidae</taxon>
        <taxon>Acrobeloides</taxon>
    </lineage>
</organism>
<dbReference type="GO" id="GO:0006303">
    <property type="term" value="P:double-strand break repair via nonhomologous end joining"/>
    <property type="evidence" value="ECO:0007669"/>
    <property type="project" value="TreeGrafter"/>
</dbReference>
<proteinExistence type="predicted"/>
<evidence type="ECO:0000313" key="3">
    <source>
        <dbReference type="WBParaSite" id="ACRNAN_scaffold21462.g24655.t1"/>
    </source>
</evidence>
<dbReference type="PANTHER" id="PTHR46060:SF2">
    <property type="entry name" value="HISTONE-LYSINE N-METHYLTRANSFERASE SETMAR"/>
    <property type="match status" value="1"/>
</dbReference>
<dbReference type="GO" id="GO:0000014">
    <property type="term" value="F:single-stranded DNA endodeoxyribonuclease activity"/>
    <property type="evidence" value="ECO:0007669"/>
    <property type="project" value="TreeGrafter"/>
</dbReference>
<dbReference type="GO" id="GO:0000793">
    <property type="term" value="C:condensed chromosome"/>
    <property type="evidence" value="ECO:0007669"/>
    <property type="project" value="TreeGrafter"/>
</dbReference>
<dbReference type="GO" id="GO:0044547">
    <property type="term" value="F:DNA topoisomerase binding"/>
    <property type="evidence" value="ECO:0007669"/>
    <property type="project" value="TreeGrafter"/>
</dbReference>
<dbReference type="GO" id="GO:0003690">
    <property type="term" value="F:double-stranded DNA binding"/>
    <property type="evidence" value="ECO:0007669"/>
    <property type="project" value="TreeGrafter"/>
</dbReference>
<dbReference type="Gene3D" id="3.30.420.10">
    <property type="entry name" value="Ribonuclease H-like superfamily/Ribonuclease H"/>
    <property type="match status" value="1"/>
</dbReference>
<dbReference type="AlphaFoldDB" id="A0A914D9P2"/>
<feature type="domain" description="Mos1 transposase HTH" evidence="1">
    <location>
        <begin position="1"/>
        <end position="43"/>
    </location>
</feature>
<evidence type="ECO:0000259" key="1">
    <source>
        <dbReference type="Pfam" id="PF17906"/>
    </source>
</evidence>
<dbReference type="GO" id="GO:0005634">
    <property type="term" value="C:nucleus"/>
    <property type="evidence" value="ECO:0007669"/>
    <property type="project" value="TreeGrafter"/>
</dbReference>
<reference evidence="3" key="1">
    <citation type="submission" date="2022-11" db="UniProtKB">
        <authorList>
            <consortium name="WormBaseParasite"/>
        </authorList>
    </citation>
    <scope>IDENTIFICATION</scope>
</reference>